<proteinExistence type="predicted"/>
<evidence type="ECO:0000313" key="4">
    <source>
        <dbReference type="Proteomes" id="UP000759273"/>
    </source>
</evidence>
<dbReference type="InterPro" id="IPR050490">
    <property type="entry name" value="Bact_solute-bd_prot1"/>
</dbReference>
<dbReference type="PANTHER" id="PTHR43649:SF11">
    <property type="entry name" value="ABC TRANSPORTER SUBSTRATE-BINDING PROTEIN YESO-RELATED"/>
    <property type="match status" value="1"/>
</dbReference>
<dbReference type="SUPFAM" id="SSF53850">
    <property type="entry name" value="Periplasmic binding protein-like II"/>
    <property type="match status" value="1"/>
</dbReference>
<dbReference type="PANTHER" id="PTHR43649">
    <property type="entry name" value="ARABINOSE-BINDING PROTEIN-RELATED"/>
    <property type="match status" value="1"/>
</dbReference>
<dbReference type="Pfam" id="PF01547">
    <property type="entry name" value="SBP_bac_1"/>
    <property type="match status" value="1"/>
</dbReference>
<feature type="chain" id="PRO_5039651825" evidence="2">
    <location>
        <begin position="25"/>
        <end position="462"/>
    </location>
</feature>
<gene>
    <name evidence="3" type="ORF">KHY36_03945</name>
</gene>
<feature type="signal peptide" evidence="2">
    <location>
        <begin position="1"/>
        <end position="24"/>
    </location>
</feature>
<evidence type="ECO:0000256" key="1">
    <source>
        <dbReference type="SAM" id="MobiDB-lite"/>
    </source>
</evidence>
<reference evidence="3" key="1">
    <citation type="submission" date="2021-02" db="EMBL/GenBank/DDBJ databases">
        <title>Infant gut strain persistence is associated with maternal origin, phylogeny, and functional potential including surface adhesion and iron acquisition.</title>
        <authorList>
            <person name="Lou Y.C."/>
        </authorList>
    </citation>
    <scope>NUCLEOTIDE SEQUENCE</scope>
    <source>
        <strain evidence="3">L3_101_000M1_dasL3_101_000M1_concoct_87</strain>
    </source>
</reference>
<protein>
    <submittedName>
        <fullName evidence="3">Extracellular solute-binding protein</fullName>
    </submittedName>
</protein>
<dbReference type="InterPro" id="IPR006059">
    <property type="entry name" value="SBP"/>
</dbReference>
<evidence type="ECO:0000313" key="3">
    <source>
        <dbReference type="EMBL" id="MBS5331666.1"/>
    </source>
</evidence>
<name>A0A943DDM3_9FIRM</name>
<sequence length="462" mass="49737">MKKAISLGVAAAMTATLLAGCGTAASSSAATSEAASTAESTAAESTAEAAPSEAHEINTTDPIELTISWWGGDSRHEAYQKALEAFHEKYPNITVSPTYGAWSGWEEKQSTALAADQGSDVMQVNWNWLYQYSPTGEKFVDLREYSDVIDLSQWSDAAKNACTVADSLQAVPISMTGRIFYWNMNTFKQAGIEQVPASYDDLIAAGKAFQEKLGNDYYPLAIGQYDRMILMTFYLESKYGKAWVENNECQYSEEEVVDGLNFIKSLEDNHVIPTRPTMIAAGFDSIDKSQEWIDGKYAGIFEWDSSANKYQSALADNSGFTVGEEIKFGDKANGGFSKVSMGMAITSSCQHPVEAAALIDFLWNGEGAAIMGSECGIPASTAGLAAAQAADAVKPLVLEANTKVLAFVDMPLDPYFESSKLKDTTDGVYTDVFDGFSYGDYDAEEAAEILLDGVSGVLSANA</sequence>
<dbReference type="AlphaFoldDB" id="A0A943DDM3"/>
<dbReference type="Gene3D" id="3.40.190.10">
    <property type="entry name" value="Periplasmic binding protein-like II"/>
    <property type="match status" value="2"/>
</dbReference>
<accession>A0A943DDM3</accession>
<organism evidence="3 4">
    <name type="scientific">Subdoligranulum variabile</name>
    <dbReference type="NCBI Taxonomy" id="214851"/>
    <lineage>
        <taxon>Bacteria</taxon>
        <taxon>Bacillati</taxon>
        <taxon>Bacillota</taxon>
        <taxon>Clostridia</taxon>
        <taxon>Eubacteriales</taxon>
        <taxon>Oscillospiraceae</taxon>
        <taxon>Subdoligranulum</taxon>
    </lineage>
</organism>
<dbReference type="EMBL" id="JAGZGG010000005">
    <property type="protein sequence ID" value="MBS5331666.1"/>
    <property type="molecule type" value="Genomic_DNA"/>
</dbReference>
<dbReference type="Proteomes" id="UP000759273">
    <property type="component" value="Unassembled WGS sequence"/>
</dbReference>
<dbReference type="PROSITE" id="PS51257">
    <property type="entry name" value="PROKAR_LIPOPROTEIN"/>
    <property type="match status" value="1"/>
</dbReference>
<feature type="compositionally biased region" description="Low complexity" evidence="1">
    <location>
        <begin position="39"/>
        <end position="52"/>
    </location>
</feature>
<keyword evidence="2" id="KW-0732">Signal</keyword>
<feature type="region of interest" description="Disordered" evidence="1">
    <location>
        <begin position="39"/>
        <end position="58"/>
    </location>
</feature>
<evidence type="ECO:0000256" key="2">
    <source>
        <dbReference type="SAM" id="SignalP"/>
    </source>
</evidence>
<comment type="caution">
    <text evidence="3">The sequence shown here is derived from an EMBL/GenBank/DDBJ whole genome shotgun (WGS) entry which is preliminary data.</text>
</comment>